<accession>A0AAE0Z888</accession>
<evidence type="ECO:0000256" key="2">
    <source>
        <dbReference type="SAM" id="MobiDB-lite"/>
    </source>
</evidence>
<feature type="compositionally biased region" description="Basic and acidic residues" evidence="2">
    <location>
        <begin position="1"/>
        <end position="11"/>
    </location>
</feature>
<evidence type="ECO:0008006" key="5">
    <source>
        <dbReference type="Google" id="ProtNLM"/>
    </source>
</evidence>
<feature type="compositionally biased region" description="Polar residues" evidence="2">
    <location>
        <begin position="20"/>
        <end position="29"/>
    </location>
</feature>
<feature type="region of interest" description="Disordered" evidence="2">
    <location>
        <begin position="730"/>
        <end position="763"/>
    </location>
</feature>
<comment type="caution">
    <text evidence="3">The sequence shown here is derived from an EMBL/GenBank/DDBJ whole genome shotgun (WGS) entry which is preliminary data.</text>
</comment>
<feature type="coiled-coil region" evidence="1">
    <location>
        <begin position="584"/>
        <end position="670"/>
    </location>
</feature>
<name>A0AAE0Z888_9GAST</name>
<dbReference type="GO" id="GO:0060271">
    <property type="term" value="P:cilium assembly"/>
    <property type="evidence" value="ECO:0007669"/>
    <property type="project" value="TreeGrafter"/>
</dbReference>
<protein>
    <recommendedName>
        <fullName evidence="5">Progesterone-induced-blocking factor 1</fullName>
    </recommendedName>
</protein>
<evidence type="ECO:0000313" key="4">
    <source>
        <dbReference type="Proteomes" id="UP001283361"/>
    </source>
</evidence>
<feature type="region of interest" description="Disordered" evidence="2">
    <location>
        <begin position="1"/>
        <end position="41"/>
    </location>
</feature>
<dbReference type="EMBL" id="JAWDGP010004497">
    <property type="protein sequence ID" value="KAK3763856.1"/>
    <property type="molecule type" value="Genomic_DNA"/>
</dbReference>
<feature type="coiled-coil region" evidence="1">
    <location>
        <begin position="60"/>
        <end position="148"/>
    </location>
</feature>
<feature type="coiled-coil region" evidence="1">
    <location>
        <begin position="474"/>
        <end position="550"/>
    </location>
</feature>
<evidence type="ECO:0000313" key="3">
    <source>
        <dbReference type="EMBL" id="KAK3763856.1"/>
    </source>
</evidence>
<gene>
    <name evidence="3" type="ORF">RRG08_050220</name>
</gene>
<organism evidence="3 4">
    <name type="scientific">Elysia crispata</name>
    <name type="common">lettuce slug</name>
    <dbReference type="NCBI Taxonomy" id="231223"/>
    <lineage>
        <taxon>Eukaryota</taxon>
        <taxon>Metazoa</taxon>
        <taxon>Spiralia</taxon>
        <taxon>Lophotrochozoa</taxon>
        <taxon>Mollusca</taxon>
        <taxon>Gastropoda</taxon>
        <taxon>Heterobranchia</taxon>
        <taxon>Euthyneura</taxon>
        <taxon>Panpulmonata</taxon>
        <taxon>Sacoglossa</taxon>
        <taxon>Placobranchoidea</taxon>
        <taxon>Plakobranchidae</taxon>
        <taxon>Elysia</taxon>
    </lineage>
</organism>
<keyword evidence="1" id="KW-0175">Coiled coil</keyword>
<feature type="coiled-coil region" evidence="1">
    <location>
        <begin position="191"/>
        <end position="232"/>
    </location>
</feature>
<proteinExistence type="predicted"/>
<dbReference type="AlphaFoldDB" id="A0AAE0Z888"/>
<feature type="coiled-coil region" evidence="1">
    <location>
        <begin position="285"/>
        <end position="420"/>
    </location>
</feature>
<feature type="compositionally biased region" description="Polar residues" evidence="2">
    <location>
        <begin position="742"/>
        <end position="763"/>
    </location>
</feature>
<dbReference type="InterPro" id="IPR026205">
    <property type="entry name" value="PIBF1"/>
</dbReference>
<sequence>MAARDLSKTFEEVESEDVSLETSLPTDMTLSPDHSEAEGKRKKRYLTKQLIERKQLLHDMQLLKIEVSQKNLALENLKAEHVQLVEELEEKLHDATHQKQILQARLESEIQIQSEEARKRQELIKRELDAVQSRQQQLEGANERLQEKAGDVRKSLRDLTMSEERFYHLRGLPEEELSLRDYVAMRLFEALKPVQTEVSQLRATNKSLEDEVNGLSRDLLETQKKLEEERQAHGEVRVHYNRLNIEFAETASKVKNDDYKVENYDKVKLERDAFESDQLEATRQLMALEASFANVRKERDELSRDYSSAKQTIALLKQDKDFLTRQHTEALHKAEFAEEKLQQSSRQLEDAKLAREEMYEKYVASRDQYKSEYENKLREELEQIRVRTNGEIDRLRTSTREMYERENRNLREARDLALSERDRAIGTEREMNTKYEQLMTEFHQSQADRDSKESGLQNELKIKMFEAERTQMIHAETVKNLGQAEMDIEKLQKKAEVLTKEYYGLQTSMEKRVVELESALADKNAKLEAYEKLEQDLDSVVMQAAEVENEEDAEKVLFSYGYGANVASTTKRRMQQSVHLARRVLQLEKANTSLRKDIAEHKHKINSLVKEVENSNNLLDQSQQPYSYLIQSIKTRDGQLQQQAATIEVLEEDLRRVEKERDDIARTQNQMSLDLERLLNQKEEMAVMKQVVLSLSERKLDPGRVKTKDFRPSKSLSTTSKRFHQAFETQDDPNVVKPGSLHMQSKPKSLQSSAHNKRGTNFSKVYGVAKT</sequence>
<reference evidence="3" key="1">
    <citation type="journal article" date="2023" name="G3 (Bethesda)">
        <title>A reference genome for the long-term kleptoplast-retaining sea slug Elysia crispata morphotype clarki.</title>
        <authorList>
            <person name="Eastman K.E."/>
            <person name="Pendleton A.L."/>
            <person name="Shaikh M.A."/>
            <person name="Suttiyut T."/>
            <person name="Ogas R."/>
            <person name="Tomko P."/>
            <person name="Gavelis G."/>
            <person name="Widhalm J.R."/>
            <person name="Wisecaver J.H."/>
        </authorList>
    </citation>
    <scope>NUCLEOTIDE SEQUENCE</scope>
    <source>
        <strain evidence="3">ECLA1</strain>
    </source>
</reference>
<dbReference type="PANTHER" id="PTHR18950">
    <property type="entry name" value="PROGESTERONE-INDUCED BLOCKING FACTOR 1"/>
    <property type="match status" value="1"/>
</dbReference>
<dbReference type="GO" id="GO:0005815">
    <property type="term" value="C:microtubule organizing center"/>
    <property type="evidence" value="ECO:0007669"/>
    <property type="project" value="TreeGrafter"/>
</dbReference>
<keyword evidence="4" id="KW-1185">Reference proteome</keyword>
<dbReference type="PANTHER" id="PTHR18950:SF0">
    <property type="entry name" value="PROGESTERONE IMMUNOMODULATORY BINDING FACTOR 1"/>
    <property type="match status" value="1"/>
</dbReference>
<evidence type="ECO:0000256" key="1">
    <source>
        <dbReference type="SAM" id="Coils"/>
    </source>
</evidence>
<dbReference type="Proteomes" id="UP001283361">
    <property type="component" value="Unassembled WGS sequence"/>
</dbReference>